<dbReference type="OrthoDB" id="9793166at2"/>
<dbReference type="RefSeq" id="WP_130604706.1">
    <property type="nucleotide sequence ID" value="NZ_AP019400.1"/>
</dbReference>
<organism evidence="10 11">
    <name type="scientific">Cohnella abietis</name>
    <dbReference type="NCBI Taxonomy" id="2507935"/>
    <lineage>
        <taxon>Bacteria</taxon>
        <taxon>Bacillati</taxon>
        <taxon>Bacillota</taxon>
        <taxon>Bacilli</taxon>
        <taxon>Bacillales</taxon>
        <taxon>Paenibacillaceae</taxon>
        <taxon>Cohnella</taxon>
    </lineage>
</organism>
<gene>
    <name evidence="10" type="ORF">KCTCHS21_01790</name>
</gene>
<evidence type="ECO:0000256" key="4">
    <source>
        <dbReference type="ARBA" id="ARBA00022989"/>
    </source>
</evidence>
<dbReference type="Proteomes" id="UP000289856">
    <property type="component" value="Chromosome"/>
</dbReference>
<keyword evidence="2" id="KW-1003">Cell membrane</keyword>
<evidence type="ECO:0000259" key="8">
    <source>
        <dbReference type="Pfam" id="PF02687"/>
    </source>
</evidence>
<evidence type="ECO:0000256" key="2">
    <source>
        <dbReference type="ARBA" id="ARBA00022475"/>
    </source>
</evidence>
<dbReference type="Pfam" id="PF02687">
    <property type="entry name" value="FtsX"/>
    <property type="match status" value="2"/>
</dbReference>
<accession>A0A3T1CY73</accession>
<evidence type="ECO:0000313" key="10">
    <source>
        <dbReference type="EMBL" id="BBI30780.1"/>
    </source>
</evidence>
<dbReference type="EMBL" id="AP019400">
    <property type="protein sequence ID" value="BBI30780.1"/>
    <property type="molecule type" value="Genomic_DNA"/>
</dbReference>
<keyword evidence="11" id="KW-1185">Reference proteome</keyword>
<dbReference type="KEGG" id="cohn:KCTCHS21_01790"/>
<keyword evidence="3 7" id="KW-0812">Transmembrane</keyword>
<feature type="transmembrane region" description="Helical" evidence="7">
    <location>
        <begin position="341"/>
        <end position="363"/>
    </location>
</feature>
<dbReference type="GO" id="GO:0005886">
    <property type="term" value="C:plasma membrane"/>
    <property type="evidence" value="ECO:0007669"/>
    <property type="project" value="UniProtKB-SubCell"/>
</dbReference>
<evidence type="ECO:0000256" key="1">
    <source>
        <dbReference type="ARBA" id="ARBA00004651"/>
    </source>
</evidence>
<dbReference type="GO" id="GO:0022857">
    <property type="term" value="F:transmembrane transporter activity"/>
    <property type="evidence" value="ECO:0007669"/>
    <property type="project" value="TreeGrafter"/>
</dbReference>
<dbReference type="InterPro" id="IPR025857">
    <property type="entry name" value="MacB_PCD"/>
</dbReference>
<feature type="domain" description="MacB-like periplasmic core" evidence="9">
    <location>
        <begin position="19"/>
        <end position="214"/>
    </location>
</feature>
<keyword evidence="4 7" id="KW-1133">Transmembrane helix</keyword>
<dbReference type="AlphaFoldDB" id="A0A3T1CY73"/>
<feature type="domain" description="ABC3 transporter permease C-terminal" evidence="8">
    <location>
        <begin position="249"/>
        <end position="373"/>
    </location>
</feature>
<feature type="transmembrane region" description="Helical" evidence="7">
    <location>
        <begin position="300"/>
        <end position="321"/>
    </location>
</feature>
<protein>
    <submittedName>
        <fullName evidence="10">ABC transporter permease</fullName>
    </submittedName>
</protein>
<feature type="transmembrane region" description="Helical" evidence="7">
    <location>
        <begin position="811"/>
        <end position="831"/>
    </location>
</feature>
<feature type="domain" description="ABC3 transporter permease C-terminal" evidence="8">
    <location>
        <begin position="726"/>
        <end position="841"/>
    </location>
</feature>
<feature type="transmembrane region" description="Helical" evidence="7">
    <location>
        <begin position="418"/>
        <end position="438"/>
    </location>
</feature>
<evidence type="ECO:0000256" key="7">
    <source>
        <dbReference type="SAM" id="Phobius"/>
    </source>
</evidence>
<proteinExistence type="inferred from homology"/>
<sequence length="851" mass="94756">MRSYGAMAGRYLKQQRRKSILTIVGIILSVALISALGTMGQALKDNALLNTKYESGSFHIGYNEPTPDLYKTLNKHMLVDQIGVLNWVLTTELQDSYSVEVITADKAAFDLLPIHLQEGRLPTSVDEIIIEQWMMINLPGKPKLNETTTLTGPDGINHSYQVVGILKNQKLSQVRGSARAYSLIDPAKIVIDSNAQLFLTLKSGVDISSHLDEFKKLNEKMFTNFRLLALMGESSDSNVNNALSLIFGVLIGLVVLSTVAVIYNAFHIAVLERIRQFGLLRTIGASPAQIRNLVFREATVLSAIGVPLGLLVGWSGLWLVLWLMTQSGLKVMMMEDFHLTFHWWIMGGSFVIGFLAVYLAAWLPARKASSVSPVEAVKGAGSIVRESYRRLRIPSLLTLLGIEGQMASNNIRRNRTKFRITTFSIVVSITLFIVFHYFTQQALSITTTTNENDRIAFQITKSPLDEGDGSGKRQKATDIVTDEEIQQFSQLPGVRGVYGIYKNIDARAFVPDKQFNLDFENKTIYKFDQAEWDNRANRFIYSQLILYDEARFDETKIYIQSGDVDPVKLAASDGVLIVQAVKPVTIKGKRELIPLTRYKVGDKITLDLANTGLINPNQIREVTIAGILTQSPFDSAYQDNSLVIIAAKPTFTKLYEAVPEPEYPDPLGTARYGFEIALEDGADVNPIRSKLEELARANPGSYLIDYATQQKETRQFNLQMKIFVYSFLLIIGVIGSLNIVNTVQTNLLLRRREIGLLQAVGMTMGQIRKMASAEGIWFGIIGSFWGIILGVGLSYFLFTQLSNFQGFPFEFPWGAALIACGAAILVGLISVQGPLRRMEKANLLEELREEA</sequence>
<dbReference type="InterPro" id="IPR050250">
    <property type="entry name" value="Macrolide_Exporter_MacB"/>
</dbReference>
<reference evidence="10 11" key="1">
    <citation type="submission" date="2019-01" db="EMBL/GenBank/DDBJ databases">
        <title>Complete genome sequence of Cohnella hallensis HS21 isolated from Korean fir (Abies koreana) rhizospheric soil.</title>
        <authorList>
            <person name="Jiang L."/>
            <person name="Kang S.W."/>
            <person name="Kim S."/>
            <person name="Jung J."/>
            <person name="Kim C.Y."/>
            <person name="Kim D.H."/>
            <person name="Kim S.W."/>
            <person name="Lee J."/>
        </authorList>
    </citation>
    <scope>NUCLEOTIDE SEQUENCE [LARGE SCALE GENOMIC DNA]</scope>
    <source>
        <strain evidence="10 11">HS21</strain>
    </source>
</reference>
<keyword evidence="5 7" id="KW-0472">Membrane</keyword>
<comment type="subcellular location">
    <subcellularLocation>
        <location evidence="1">Cell membrane</location>
        <topology evidence="1">Multi-pass membrane protein</topology>
    </subcellularLocation>
</comment>
<dbReference type="Pfam" id="PF12704">
    <property type="entry name" value="MacB_PCD"/>
    <property type="match status" value="1"/>
</dbReference>
<dbReference type="PANTHER" id="PTHR30572:SF4">
    <property type="entry name" value="ABC TRANSPORTER PERMEASE YTRF"/>
    <property type="match status" value="1"/>
</dbReference>
<evidence type="ECO:0000256" key="6">
    <source>
        <dbReference type="ARBA" id="ARBA00038076"/>
    </source>
</evidence>
<evidence type="ECO:0000259" key="9">
    <source>
        <dbReference type="Pfam" id="PF12704"/>
    </source>
</evidence>
<feature type="transmembrane region" description="Helical" evidence="7">
    <location>
        <begin position="242"/>
        <end position="266"/>
    </location>
</feature>
<evidence type="ECO:0000256" key="3">
    <source>
        <dbReference type="ARBA" id="ARBA00022692"/>
    </source>
</evidence>
<name>A0A3T1CY73_9BACL</name>
<feature type="transmembrane region" description="Helical" evidence="7">
    <location>
        <begin position="722"/>
        <end position="743"/>
    </location>
</feature>
<dbReference type="InterPro" id="IPR003838">
    <property type="entry name" value="ABC3_permease_C"/>
</dbReference>
<evidence type="ECO:0000313" key="11">
    <source>
        <dbReference type="Proteomes" id="UP000289856"/>
    </source>
</evidence>
<dbReference type="PANTHER" id="PTHR30572">
    <property type="entry name" value="MEMBRANE COMPONENT OF TRANSPORTER-RELATED"/>
    <property type="match status" value="1"/>
</dbReference>
<comment type="similarity">
    <text evidence="6">Belongs to the ABC-4 integral membrane protein family.</text>
</comment>
<feature type="transmembrane region" description="Helical" evidence="7">
    <location>
        <begin position="776"/>
        <end position="799"/>
    </location>
</feature>
<feature type="transmembrane region" description="Helical" evidence="7">
    <location>
        <begin position="20"/>
        <end position="43"/>
    </location>
</feature>
<evidence type="ECO:0000256" key="5">
    <source>
        <dbReference type="ARBA" id="ARBA00023136"/>
    </source>
</evidence>